<evidence type="ECO:0000313" key="2">
    <source>
        <dbReference type="Proteomes" id="UP000029493"/>
    </source>
</evidence>
<sequence>MTLEQIRDIIIVRMSEWIGLPRKDITYPNDRDGPFDAKGRALWARFNHVPGLPSSPEIGAGPVVRRTGLIIVQLFVPLDTGDLAITRAADTLVSHFQFYTAPDAQFECFEASAAVIGNEGNGWWQVNVSIPYRAY</sequence>
<dbReference type="Gene3D" id="3.30.2000.20">
    <property type="match status" value="1"/>
</dbReference>
<proteinExistence type="predicted"/>
<dbReference type="Proteomes" id="UP000029493">
    <property type="component" value="Chromosome"/>
</dbReference>
<dbReference type="OrthoDB" id="6649503at2"/>
<dbReference type="AlphaFoldDB" id="A0A089YFL6"/>
<protein>
    <submittedName>
        <fullName evidence="1">Electron transfer flavoprotein subunit beta</fullName>
    </submittedName>
</protein>
<organism evidence="1 2">
    <name type="scientific">Pseudomonas cremoricolorata</name>
    <dbReference type="NCBI Taxonomy" id="157783"/>
    <lineage>
        <taxon>Bacteria</taxon>
        <taxon>Pseudomonadati</taxon>
        <taxon>Pseudomonadota</taxon>
        <taxon>Gammaproteobacteria</taxon>
        <taxon>Pseudomonadales</taxon>
        <taxon>Pseudomonadaceae</taxon>
        <taxon>Pseudomonas</taxon>
    </lineage>
</organism>
<evidence type="ECO:0000313" key="1">
    <source>
        <dbReference type="EMBL" id="AIR90523.1"/>
    </source>
</evidence>
<name>A0A089YFL6_9PSED</name>
<dbReference type="EMBL" id="CP009455">
    <property type="protein sequence ID" value="AIR90523.1"/>
    <property type="molecule type" value="Genomic_DNA"/>
</dbReference>
<dbReference type="Pfam" id="PF13554">
    <property type="entry name" value="Phage_tail_terminator_5"/>
    <property type="match status" value="1"/>
</dbReference>
<dbReference type="STRING" id="157783.LK03_15065"/>
<dbReference type="RefSeq" id="WP_038413116.1">
    <property type="nucleotide sequence ID" value="NZ_CP009455.1"/>
</dbReference>
<dbReference type="KEGG" id="psw:LK03_15065"/>
<dbReference type="InterPro" id="IPR025395">
    <property type="entry name" value="Phage_tail_terminator-like"/>
</dbReference>
<dbReference type="eggNOG" id="ENOG5030CXH">
    <property type="taxonomic scope" value="Bacteria"/>
</dbReference>
<accession>A0A089YFL6</accession>
<reference evidence="1 2" key="1">
    <citation type="submission" date="2014-09" db="EMBL/GenBank/DDBJ databases">
        <authorList>
            <person name="Chan K.-G."/>
        </authorList>
    </citation>
    <scope>NUCLEOTIDE SEQUENCE [LARGE SCALE GENOMIC DNA]</scope>
    <source>
        <strain evidence="1 2">ND07</strain>
    </source>
</reference>
<gene>
    <name evidence="1" type="ORF">LK03_15065</name>
</gene>
<keyword evidence="2" id="KW-1185">Reference proteome</keyword>